<keyword evidence="2 6" id="KW-0812">Transmembrane</keyword>
<dbReference type="Proteomes" id="UP001251870">
    <property type="component" value="Unassembled WGS sequence"/>
</dbReference>
<organism evidence="8 9">
    <name type="scientific">Nesterenkonia aerolata</name>
    <dbReference type="NCBI Taxonomy" id="3074079"/>
    <lineage>
        <taxon>Bacteria</taxon>
        <taxon>Bacillati</taxon>
        <taxon>Actinomycetota</taxon>
        <taxon>Actinomycetes</taxon>
        <taxon>Micrococcales</taxon>
        <taxon>Micrococcaceae</taxon>
        <taxon>Nesterenkonia</taxon>
    </lineage>
</organism>
<dbReference type="PIRSF" id="PIRSF006648">
    <property type="entry name" value="DrrB"/>
    <property type="match status" value="1"/>
</dbReference>
<dbReference type="PROSITE" id="PS51012">
    <property type="entry name" value="ABC_TM2"/>
    <property type="match status" value="1"/>
</dbReference>
<keyword evidence="6" id="KW-0813">Transport</keyword>
<dbReference type="RefSeq" id="WP_310548378.1">
    <property type="nucleotide sequence ID" value="NZ_JAVKGR010000007.1"/>
</dbReference>
<sequence>MTQTADPETTTYRTTSFRPPRPGLALLVGQFGYDVRAQLRNPSSIIFTLALPVLFLVAFTATSDDASSAAEYYVPATMVLALASGTLTNLAVTLTYLREFGQLKRVLVTPLSRWVYLGSRMGAGIIVAGGTVVCLGLIGMLAFDVTPAFPLTALAALTMTFLLGSALGVAATVVIRSETAAAPLANAICLPLLMASGVFFPLDRVPEWFADIADWLPFSGVVQGATEAYAGDAAVSELMGEILWVPGLWTLGAVLLAVRFFRWAPQKRR</sequence>
<dbReference type="EMBL" id="JAVKGR010000007">
    <property type="protein sequence ID" value="MDR8019389.1"/>
    <property type="molecule type" value="Genomic_DNA"/>
</dbReference>
<evidence type="ECO:0000313" key="9">
    <source>
        <dbReference type="Proteomes" id="UP001251870"/>
    </source>
</evidence>
<name>A0ABU2DSA3_9MICC</name>
<evidence type="ECO:0000256" key="1">
    <source>
        <dbReference type="ARBA" id="ARBA00004141"/>
    </source>
</evidence>
<dbReference type="InterPro" id="IPR000412">
    <property type="entry name" value="ABC_2_transport"/>
</dbReference>
<keyword evidence="6" id="KW-1003">Cell membrane</keyword>
<protein>
    <recommendedName>
        <fullName evidence="6">Transport permease protein</fullName>
    </recommendedName>
</protein>
<feature type="transmembrane region" description="Helical" evidence="6">
    <location>
        <begin position="73"/>
        <end position="97"/>
    </location>
</feature>
<feature type="transmembrane region" description="Helical" evidence="6">
    <location>
        <begin position="182"/>
        <end position="202"/>
    </location>
</feature>
<evidence type="ECO:0000256" key="6">
    <source>
        <dbReference type="RuleBase" id="RU361157"/>
    </source>
</evidence>
<feature type="transmembrane region" description="Helical" evidence="6">
    <location>
        <begin position="242"/>
        <end position="261"/>
    </location>
</feature>
<dbReference type="Pfam" id="PF01061">
    <property type="entry name" value="ABC2_membrane"/>
    <property type="match status" value="1"/>
</dbReference>
<dbReference type="PANTHER" id="PTHR43027:SF2">
    <property type="entry name" value="TRANSPORT PERMEASE PROTEIN"/>
    <property type="match status" value="1"/>
</dbReference>
<evidence type="ECO:0000256" key="3">
    <source>
        <dbReference type="ARBA" id="ARBA00022989"/>
    </source>
</evidence>
<accession>A0ABU2DSA3</accession>
<dbReference type="InterPro" id="IPR047817">
    <property type="entry name" value="ABC2_TM_bact-type"/>
</dbReference>
<feature type="transmembrane region" description="Helical" evidence="6">
    <location>
        <begin position="121"/>
        <end position="143"/>
    </location>
</feature>
<comment type="similarity">
    <text evidence="6">Belongs to the ABC-2 integral membrane protein family.</text>
</comment>
<feature type="transmembrane region" description="Helical" evidence="6">
    <location>
        <begin position="149"/>
        <end position="175"/>
    </location>
</feature>
<comment type="subcellular location">
    <subcellularLocation>
        <location evidence="6">Cell membrane</location>
        <topology evidence="6">Multi-pass membrane protein</topology>
    </subcellularLocation>
    <subcellularLocation>
        <location evidence="1">Membrane</location>
        <topology evidence="1">Multi-pass membrane protein</topology>
    </subcellularLocation>
</comment>
<keyword evidence="4 6" id="KW-0472">Membrane</keyword>
<gene>
    <name evidence="8" type="ORF">RIL96_07390</name>
</gene>
<evidence type="ECO:0000256" key="2">
    <source>
        <dbReference type="ARBA" id="ARBA00022692"/>
    </source>
</evidence>
<evidence type="ECO:0000256" key="5">
    <source>
        <dbReference type="ARBA" id="ARBA00023251"/>
    </source>
</evidence>
<feature type="transmembrane region" description="Helical" evidence="6">
    <location>
        <begin position="44"/>
        <end position="61"/>
    </location>
</feature>
<comment type="caution">
    <text evidence="8">The sequence shown here is derived from an EMBL/GenBank/DDBJ whole genome shotgun (WGS) entry which is preliminary data.</text>
</comment>
<keyword evidence="3 6" id="KW-1133">Transmembrane helix</keyword>
<reference evidence="8 9" key="1">
    <citation type="submission" date="2023-09" db="EMBL/GenBank/DDBJ databases">
        <title>Description of three actinobacteria isolated from air of manufacturing shop in a pharmaceutical factory.</title>
        <authorList>
            <person name="Zhang D.-F."/>
        </authorList>
    </citation>
    <scope>NUCLEOTIDE SEQUENCE [LARGE SCALE GENOMIC DNA]</scope>
    <source>
        <strain evidence="8 9">LY-0111</strain>
    </source>
</reference>
<evidence type="ECO:0000256" key="4">
    <source>
        <dbReference type="ARBA" id="ARBA00023136"/>
    </source>
</evidence>
<evidence type="ECO:0000313" key="8">
    <source>
        <dbReference type="EMBL" id="MDR8019389.1"/>
    </source>
</evidence>
<keyword evidence="5" id="KW-0046">Antibiotic resistance</keyword>
<keyword evidence="9" id="KW-1185">Reference proteome</keyword>
<dbReference type="InterPro" id="IPR052902">
    <property type="entry name" value="ABC-2_transporter"/>
</dbReference>
<proteinExistence type="inferred from homology"/>
<evidence type="ECO:0000259" key="7">
    <source>
        <dbReference type="PROSITE" id="PS51012"/>
    </source>
</evidence>
<dbReference type="PANTHER" id="PTHR43027">
    <property type="entry name" value="DOXORUBICIN RESISTANCE ABC TRANSPORTER PERMEASE PROTEIN DRRC-RELATED"/>
    <property type="match status" value="1"/>
</dbReference>
<dbReference type="InterPro" id="IPR013525">
    <property type="entry name" value="ABC2_TM"/>
</dbReference>
<feature type="domain" description="ABC transmembrane type-2" evidence="7">
    <location>
        <begin position="39"/>
        <end position="264"/>
    </location>
</feature>